<feature type="transmembrane region" description="Helical" evidence="1">
    <location>
        <begin position="125"/>
        <end position="143"/>
    </location>
</feature>
<dbReference type="STRING" id="596151.DesfrDRAFT_2366"/>
<feature type="transmembrane region" description="Helical" evidence="1">
    <location>
        <begin position="182"/>
        <end position="210"/>
    </location>
</feature>
<organism evidence="3 4">
    <name type="scientific">Solidesulfovibrio fructosivorans JJ]</name>
    <dbReference type="NCBI Taxonomy" id="596151"/>
    <lineage>
        <taxon>Bacteria</taxon>
        <taxon>Pseudomonadati</taxon>
        <taxon>Thermodesulfobacteriota</taxon>
        <taxon>Desulfovibrionia</taxon>
        <taxon>Desulfovibrionales</taxon>
        <taxon>Desulfovibrionaceae</taxon>
        <taxon>Solidesulfovibrio</taxon>
    </lineage>
</organism>
<dbReference type="eggNOG" id="ENOG5033XX1">
    <property type="taxonomic scope" value="Bacteria"/>
</dbReference>
<feature type="signal peptide" evidence="2">
    <location>
        <begin position="1"/>
        <end position="26"/>
    </location>
</feature>
<feature type="transmembrane region" description="Helical" evidence="1">
    <location>
        <begin position="222"/>
        <end position="244"/>
    </location>
</feature>
<accession>E1JXL7</accession>
<dbReference type="RefSeq" id="WP_005994107.1">
    <property type="nucleotide sequence ID" value="NZ_AECZ01000014.1"/>
</dbReference>
<comment type="caution">
    <text evidence="3">The sequence shown here is derived from an EMBL/GenBank/DDBJ whole genome shotgun (WGS) entry which is preliminary data.</text>
</comment>
<evidence type="ECO:0008006" key="5">
    <source>
        <dbReference type="Google" id="ProtNLM"/>
    </source>
</evidence>
<keyword evidence="1" id="KW-0472">Membrane</keyword>
<reference evidence="3 4" key="1">
    <citation type="submission" date="2010-08" db="EMBL/GenBank/DDBJ databases">
        <title>The draft genome of Desulfovibrio fructosovorans JJ.</title>
        <authorList>
            <consortium name="US DOE Joint Genome Institute (JGI-PGF)"/>
            <person name="Lucas S."/>
            <person name="Copeland A."/>
            <person name="Lapidus A."/>
            <person name="Cheng J.-F."/>
            <person name="Bruce D."/>
            <person name="Goodwin L."/>
            <person name="Pitluck S."/>
            <person name="Land M.L."/>
            <person name="Hauser L."/>
            <person name="Chang Y.-J."/>
            <person name="Jeffries C."/>
            <person name="Wall J.D."/>
            <person name="Stahl D.A."/>
            <person name="Arkin A.P."/>
            <person name="Dehal P."/>
            <person name="Stolyar S.M."/>
            <person name="Hazen T.C."/>
            <person name="Woyke T.J."/>
        </authorList>
    </citation>
    <scope>NUCLEOTIDE SEQUENCE [LARGE SCALE GENOMIC DNA]</scope>
    <source>
        <strain evidence="3 4">JJ</strain>
    </source>
</reference>
<evidence type="ECO:0000256" key="2">
    <source>
        <dbReference type="SAM" id="SignalP"/>
    </source>
</evidence>
<feature type="transmembrane region" description="Helical" evidence="1">
    <location>
        <begin position="149"/>
        <end position="170"/>
    </location>
</feature>
<evidence type="ECO:0000256" key="1">
    <source>
        <dbReference type="SAM" id="Phobius"/>
    </source>
</evidence>
<keyword evidence="1" id="KW-0812">Transmembrane</keyword>
<name>E1JXL7_SOLFR</name>
<keyword evidence="4" id="KW-1185">Reference proteome</keyword>
<evidence type="ECO:0000313" key="3">
    <source>
        <dbReference type="EMBL" id="EFL50994.1"/>
    </source>
</evidence>
<dbReference type="Proteomes" id="UP000006250">
    <property type="component" value="Unassembled WGS sequence"/>
</dbReference>
<keyword evidence="2" id="KW-0732">Signal</keyword>
<gene>
    <name evidence="3" type="ORF">DesfrDRAFT_2366</name>
</gene>
<keyword evidence="1" id="KW-1133">Transmembrane helix</keyword>
<feature type="transmembrane region" description="Helical" evidence="1">
    <location>
        <begin position="412"/>
        <end position="433"/>
    </location>
</feature>
<feature type="transmembrane region" description="Helical" evidence="1">
    <location>
        <begin position="324"/>
        <end position="345"/>
    </location>
</feature>
<feature type="transmembrane region" description="Helical" evidence="1">
    <location>
        <begin position="383"/>
        <end position="400"/>
    </location>
</feature>
<dbReference type="PROSITE" id="PS51257">
    <property type="entry name" value="PROKAR_LIPOPROTEIN"/>
    <property type="match status" value="1"/>
</dbReference>
<dbReference type="OrthoDB" id="6052932at2"/>
<protein>
    <recommendedName>
        <fullName evidence="5">Glycosyltransferase RgtA/B/C/D-like domain-containing protein</fullName>
    </recommendedName>
</protein>
<dbReference type="EMBL" id="AECZ01000014">
    <property type="protein sequence ID" value="EFL50994.1"/>
    <property type="molecule type" value="Genomic_DNA"/>
</dbReference>
<feature type="transmembrane region" description="Helical" evidence="1">
    <location>
        <begin position="351"/>
        <end position="371"/>
    </location>
</feature>
<evidence type="ECO:0000313" key="4">
    <source>
        <dbReference type="Proteomes" id="UP000006250"/>
    </source>
</evidence>
<dbReference type="AlphaFoldDB" id="E1JXL7"/>
<proteinExistence type="predicted"/>
<feature type="chain" id="PRO_5003148009" description="Glycosyltransferase RgtA/B/C/D-like domain-containing protein" evidence="2">
    <location>
        <begin position="27"/>
        <end position="435"/>
    </location>
</feature>
<sequence precursor="true">MAKTALKNGLFALVCAAILACMCSMAFQSRLNVHPDELDHVNAGRYFIKYWDFPALDDPRLAHTFSNYGVTYLQQLDVVYFFAGKFARIVLPFVGKDYLALRFFNIFLFAILMALFLRLPDKRKIAFVPLFITPQIWYVFSYFNGDAFPFFLTFCMVFIAAGFDPPVSPLRLDPRDRDFRRLLWLGALLGMVCISKQNYYVFAAFLLAYFGVCGRAVGDFRAAAKNAAVVFLLAGALFAARWGYNVYVNRTVRPELPTQNAEKYARDDYKPSAQEAGTQFWGLRMRDQGLTYPQLFSIWTWHIWSFRTSFGVYDYMKIYAPFIFYRYIGYLLWALMGALALALIMHGGPGGIAAVMTFLVFAGLTIFQSTWHSWVADFQAQGRYLFPIGAMAGMMLARFAKAADRTLPVTMPLAAAMLVLSFYSFICVGLANIPR</sequence>
<feature type="transmembrane region" description="Helical" evidence="1">
    <location>
        <begin position="99"/>
        <end position="118"/>
    </location>
</feature>